<dbReference type="Proteomes" id="UP000652720">
    <property type="component" value="Unassembled WGS sequence"/>
</dbReference>
<evidence type="ECO:0000313" key="2">
    <source>
        <dbReference type="EMBL" id="GGI90778.1"/>
    </source>
</evidence>
<reference evidence="2" key="2">
    <citation type="journal article" date="2014" name="Int. J. Syst. Evol. Microbiol.">
        <title>Complete genome sequence of Corynebacterium casei LMG S-19264T (=DSM 44701T), isolated from a smear-ripened cheese.</title>
        <authorList>
            <consortium name="US DOE Joint Genome Institute (JGI-PGF)"/>
            <person name="Walter F."/>
            <person name="Albersmeier A."/>
            <person name="Kalinowski J."/>
            <person name="Ruckert C."/>
        </authorList>
    </citation>
    <scope>NUCLEOTIDE SEQUENCE</scope>
    <source>
        <strain evidence="2">CGMCC 1.8885</strain>
    </source>
</reference>
<dbReference type="EMBL" id="BMLZ01000041">
    <property type="protein sequence ID" value="GGP30853.1"/>
    <property type="molecule type" value="Genomic_DNA"/>
</dbReference>
<dbReference type="EMBL" id="BMMA01000034">
    <property type="protein sequence ID" value="GGI90778.1"/>
    <property type="molecule type" value="Genomic_DNA"/>
</dbReference>
<dbReference type="Proteomes" id="UP000630135">
    <property type="component" value="Unassembled WGS sequence"/>
</dbReference>
<reference evidence="3" key="1">
    <citation type="journal article" date="2014" name="Int. J. Syst. Evol. Microbiol.">
        <title>Complete genome of a new Firmicutes species belonging to the dominant human colonic microbiota ('Ruminococcus bicirculans') reveals two chromosomes and a selective capacity to utilize plant glucans.</title>
        <authorList>
            <consortium name="NISC Comparative Sequencing Program"/>
            <person name="Wegmann U."/>
            <person name="Louis P."/>
            <person name="Goesmann A."/>
            <person name="Henrissat B."/>
            <person name="Duncan S.H."/>
            <person name="Flint H.J."/>
        </authorList>
    </citation>
    <scope>NUCLEOTIDE SEQUENCE</scope>
    <source>
        <strain evidence="3">CGMCC 1.8884</strain>
    </source>
</reference>
<dbReference type="EMBL" id="CP031158">
    <property type="protein sequence ID" value="AXG99449.1"/>
    <property type="molecule type" value="Genomic_DNA"/>
</dbReference>
<proteinExistence type="predicted"/>
<dbReference type="RefSeq" id="WP_017871016.1">
    <property type="nucleotide sequence ID" value="NZ_BMLZ01000041.1"/>
</dbReference>
<organism evidence="1 4">
    <name type="scientific">Deinococcus wulumuqiensis</name>
    <dbReference type="NCBI Taxonomy" id="980427"/>
    <lineage>
        <taxon>Bacteria</taxon>
        <taxon>Thermotogati</taxon>
        <taxon>Deinococcota</taxon>
        <taxon>Deinococci</taxon>
        <taxon>Deinococcales</taxon>
        <taxon>Deinococcaceae</taxon>
        <taxon>Deinococcus</taxon>
    </lineage>
</organism>
<name>A0A345IIC7_9DEIO</name>
<evidence type="ECO:0000313" key="3">
    <source>
        <dbReference type="EMBL" id="GGP30853.1"/>
    </source>
</evidence>
<dbReference type="Proteomes" id="UP000253744">
    <property type="component" value="Chromosome"/>
</dbReference>
<reference evidence="3" key="5">
    <citation type="submission" date="2024-05" db="EMBL/GenBank/DDBJ databases">
        <authorList>
            <person name="Sun Q."/>
            <person name="Zhou Y."/>
        </authorList>
    </citation>
    <scope>NUCLEOTIDE SEQUENCE</scope>
    <source>
        <strain evidence="3">CGMCC 1.8884</strain>
        <strain evidence="2">CGMCC 1.8885</strain>
    </source>
</reference>
<dbReference type="KEGG" id="dwu:DVJ83_10265"/>
<reference evidence="1 4" key="3">
    <citation type="submission" date="2018-07" db="EMBL/GenBank/DDBJ databases">
        <title>Complete Genome and Methylome Analysis of Deinococcus wulumuqiensis NEB 479.</title>
        <authorList>
            <person name="Fomenkov A."/>
            <person name="Luyten Y."/>
            <person name="Vincze T."/>
            <person name="Anton B.P."/>
            <person name="Clark T."/>
            <person name="Roberts R.J."/>
            <person name="Morgan R.D."/>
        </authorList>
    </citation>
    <scope>NUCLEOTIDE SEQUENCE [LARGE SCALE GENOMIC DNA]</scope>
    <source>
        <strain evidence="1 4">NEB 479</strain>
    </source>
</reference>
<keyword evidence="5" id="KW-1185">Reference proteome</keyword>
<reference evidence="5" key="4">
    <citation type="journal article" date="2019" name="Int. J. Syst. Evol. Microbiol.">
        <title>The Global Catalogue of Microorganisms (GCM) 10K type strain sequencing project: providing services to taxonomists for standard genome sequencing and annotation.</title>
        <authorList>
            <consortium name="The Broad Institute Genomics Platform"/>
            <consortium name="The Broad Institute Genome Sequencing Center for Infectious Disease"/>
            <person name="Wu L."/>
            <person name="Ma J."/>
        </authorList>
    </citation>
    <scope>NUCLEOTIDE SEQUENCE [LARGE SCALE GENOMIC DNA]</scope>
    <source>
        <strain evidence="5">CGMCC 1.8884</strain>
    </source>
</reference>
<evidence type="ECO:0000313" key="4">
    <source>
        <dbReference type="Proteomes" id="UP000253744"/>
    </source>
</evidence>
<sequence>MFKFLKPFLRPGAPHPLHPAVQQDDDQTFRVRVRTARHGEVVEFRFTKSAHIAVDDDGNLFFRKPVVSPRHLDRGELLVQFDRAYRVTAVSGEGVEFVPVAEWTETQAP</sequence>
<protein>
    <submittedName>
        <fullName evidence="1">Uncharacterized protein</fullName>
    </submittedName>
</protein>
<evidence type="ECO:0000313" key="1">
    <source>
        <dbReference type="EMBL" id="AXG99449.1"/>
    </source>
</evidence>
<accession>A0A345IIC7</accession>
<dbReference type="GeneID" id="59166049"/>
<evidence type="ECO:0000313" key="5">
    <source>
        <dbReference type="Proteomes" id="UP000630135"/>
    </source>
</evidence>
<dbReference type="STRING" id="1288484.GCA_000348665_02125"/>
<gene>
    <name evidence="1" type="ORF">DVJ83_10265</name>
    <name evidence="3" type="ORF">GCM10008021_25040</name>
    <name evidence="2" type="ORF">GCM10010914_26400</name>
</gene>
<dbReference type="AlphaFoldDB" id="A0A345IIC7"/>